<geneLocation type="plasmid" evidence="1 2">
    <name>pBpOF4-01</name>
</geneLocation>
<keyword evidence="1" id="KW-0614">Plasmid</keyword>
<dbReference type="RefSeq" id="WP_012961054.1">
    <property type="nucleotide sequence ID" value="NC_013792.1"/>
</dbReference>
<reference evidence="1 2" key="1">
    <citation type="journal article" date="2011" name="Environ. Microbiol.">
        <title>Genome of alkaliphilic Bacillus pseudofirmus OF4 reveals adaptations that support the ability to grow in an external pH range from 7.5 to 11.4.</title>
        <authorList>
            <person name="Janto B."/>
            <person name="Ahmed A."/>
            <person name="Ito M."/>
            <person name="Liu J."/>
            <person name="Hicks D.B."/>
            <person name="Pagni S."/>
            <person name="Fackelmayer O.J."/>
            <person name="Smith T.A."/>
            <person name="Earl J."/>
            <person name="Elbourne L.D."/>
            <person name="Hassan K."/>
            <person name="Paulsen I.T."/>
            <person name="Kolsto A.B."/>
            <person name="Tourasse N.J."/>
            <person name="Ehrlich G.D."/>
            <person name="Boissy R."/>
            <person name="Ivey D.M."/>
            <person name="Li G."/>
            <person name="Xue Y."/>
            <person name="Ma Y."/>
            <person name="Hu F.Z."/>
            <person name="Krulwich T.A."/>
        </authorList>
    </citation>
    <scope>NUCLEOTIDE SEQUENCE [LARGE SCALE GENOMIC DNA]</scope>
    <source>
        <strain evidence="2">ATCC BAA-2126 / JCM 17055 / OF4</strain>
    </source>
</reference>
<dbReference type="HOGENOM" id="CLU_2128493_0_0_9"/>
<proteinExistence type="predicted"/>
<evidence type="ECO:0000313" key="1">
    <source>
        <dbReference type="EMBL" id="ADC52142.1"/>
    </source>
</evidence>
<dbReference type="AlphaFoldDB" id="D3G1B6"/>
<accession>D3G1B6</accession>
<evidence type="ECO:0000313" key="2">
    <source>
        <dbReference type="Proteomes" id="UP000001544"/>
    </source>
</evidence>
<keyword evidence="2" id="KW-1185">Reference proteome</keyword>
<dbReference type="KEGG" id="bpf:BpOF4_20734"/>
<dbReference type="Proteomes" id="UP000001544">
    <property type="component" value="Plasmid pBpOF4-01"/>
</dbReference>
<organism evidence="1 2">
    <name type="scientific">Alkalihalophilus pseudofirmus (strain ATCC BAA-2126 / JCM 17055 / OF4)</name>
    <name type="common">Bacillus pseudofirmus</name>
    <dbReference type="NCBI Taxonomy" id="398511"/>
    <lineage>
        <taxon>Bacteria</taxon>
        <taxon>Bacillati</taxon>
        <taxon>Bacillota</taxon>
        <taxon>Bacilli</taxon>
        <taxon>Bacillales</taxon>
        <taxon>Bacillaceae</taxon>
        <taxon>Alkalihalophilus</taxon>
    </lineage>
</organism>
<sequence>MGQLEKAKKFMANEEEYCSDELGASLLLELVHNTPVTTVGGVKEFLKLIPFDAYDIAAHHVLRLPTFEEDDDYDQIEFERAAYFRNLLQDIYSREKFKSEFVDIIRKKRSKFI</sequence>
<name>D3G1B6_ALKPO</name>
<gene>
    <name evidence="1" type="ordered locus">BpOF4_20734</name>
</gene>
<protein>
    <submittedName>
        <fullName evidence="1">Uncharacterized protein</fullName>
    </submittedName>
</protein>
<dbReference type="EMBL" id="CP001879">
    <property type="protein sequence ID" value="ADC52142.1"/>
    <property type="molecule type" value="Genomic_DNA"/>
</dbReference>